<comment type="function">
    <text evidence="7">Ubiquitin-protein ligase which is mainly involved pre-mRNA splicing and DNA repair. Required for pre-mRNA splicing as component of the spliceosome.</text>
</comment>
<accession>A0A8B8MFY2</accession>
<evidence type="ECO:0000259" key="8">
    <source>
        <dbReference type="Pfam" id="PF08606"/>
    </source>
</evidence>
<dbReference type="Proteomes" id="UP000694853">
    <property type="component" value="Unplaced"/>
</dbReference>
<dbReference type="PROSITE" id="PS50294">
    <property type="entry name" value="WD_REPEATS_REGION"/>
    <property type="match status" value="2"/>
</dbReference>
<dbReference type="GO" id="GO:0061630">
    <property type="term" value="F:ubiquitin protein ligase activity"/>
    <property type="evidence" value="ECO:0007669"/>
    <property type="project" value="UniProtKB-UniRule"/>
</dbReference>
<dbReference type="SUPFAM" id="SSF50978">
    <property type="entry name" value="WD40 repeat-like"/>
    <property type="match status" value="1"/>
</dbReference>
<dbReference type="EC" id="2.3.2.27" evidence="2 7"/>
<evidence type="ECO:0000256" key="5">
    <source>
        <dbReference type="ARBA" id="ARBA00022737"/>
    </source>
</evidence>
<organism evidence="9 10">
    <name type="scientific">Abrus precatorius</name>
    <name type="common">Indian licorice</name>
    <name type="synonym">Glycine abrus</name>
    <dbReference type="NCBI Taxonomy" id="3816"/>
    <lineage>
        <taxon>Eukaryota</taxon>
        <taxon>Viridiplantae</taxon>
        <taxon>Streptophyta</taxon>
        <taxon>Embryophyta</taxon>
        <taxon>Tracheophyta</taxon>
        <taxon>Spermatophyta</taxon>
        <taxon>Magnoliopsida</taxon>
        <taxon>eudicotyledons</taxon>
        <taxon>Gunneridae</taxon>
        <taxon>Pentapetalae</taxon>
        <taxon>rosids</taxon>
        <taxon>fabids</taxon>
        <taxon>Fabales</taxon>
        <taxon>Fabaceae</taxon>
        <taxon>Papilionoideae</taxon>
        <taxon>50 kb inversion clade</taxon>
        <taxon>NPAAA clade</taxon>
        <taxon>indigoferoid/millettioid clade</taxon>
        <taxon>Abreae</taxon>
        <taxon>Abrus</taxon>
    </lineage>
</organism>
<keyword evidence="7" id="KW-0808">Transferase</keyword>
<comment type="subcellular location">
    <subcellularLocation>
        <location evidence="7">Nucleus</location>
    </subcellularLocation>
</comment>
<reference evidence="9" key="1">
    <citation type="journal article" date="2019" name="Toxins">
        <title>Detection of Abrin-Like and Prepropulchellin-Like Toxin Genes and Transcripts Using Whole Genome Sequencing and Full-Length Transcript Sequencing of Abrus precatorius.</title>
        <authorList>
            <person name="Hovde B.T."/>
            <person name="Daligault H.E."/>
            <person name="Hanschen E.R."/>
            <person name="Kunde Y.A."/>
            <person name="Johnson M.B."/>
            <person name="Starkenburg S.R."/>
            <person name="Johnson S.L."/>
        </authorList>
    </citation>
    <scope>NUCLEOTIDE SEQUENCE [LARGE SCALE GENOMIC DNA]</scope>
</reference>
<keyword evidence="5" id="KW-0677">Repeat</keyword>
<keyword evidence="7" id="KW-0227">DNA damage</keyword>
<dbReference type="GO" id="GO:0005737">
    <property type="term" value="C:cytoplasm"/>
    <property type="evidence" value="ECO:0007669"/>
    <property type="project" value="TreeGrafter"/>
</dbReference>
<dbReference type="InterPro" id="IPR038959">
    <property type="entry name" value="Prp19"/>
</dbReference>
<evidence type="ECO:0000313" key="9">
    <source>
        <dbReference type="Proteomes" id="UP000694853"/>
    </source>
</evidence>
<keyword evidence="7" id="KW-0747">Spliceosome</keyword>
<dbReference type="Gene3D" id="2.130.10.10">
    <property type="entry name" value="YVTN repeat-like/Quinoprotein amine dehydrogenase"/>
    <property type="match status" value="1"/>
</dbReference>
<dbReference type="GO" id="GO:0006281">
    <property type="term" value="P:DNA repair"/>
    <property type="evidence" value="ECO:0007669"/>
    <property type="project" value="UniProtKB-KW"/>
</dbReference>
<dbReference type="PANTHER" id="PTHR43995:SF1">
    <property type="entry name" value="PRE-MRNA-PROCESSING FACTOR 19"/>
    <property type="match status" value="1"/>
</dbReference>
<evidence type="ECO:0000256" key="2">
    <source>
        <dbReference type="ARBA" id="ARBA00012483"/>
    </source>
</evidence>
<evidence type="ECO:0000256" key="1">
    <source>
        <dbReference type="ARBA" id="ARBA00000900"/>
    </source>
</evidence>
<gene>
    <name evidence="10" type="primary">LOC113872605</name>
</gene>
<dbReference type="AlphaFoldDB" id="A0A8B8MFY2"/>
<keyword evidence="7" id="KW-0539">Nucleus</keyword>
<dbReference type="GeneID" id="113872605"/>
<comment type="pathway">
    <text evidence="7">Protein modification; protein ubiquitination.</text>
</comment>
<dbReference type="InterPro" id="IPR015943">
    <property type="entry name" value="WD40/YVTN_repeat-like_dom_sf"/>
</dbReference>
<feature type="repeat" description="WD" evidence="6">
    <location>
        <begin position="327"/>
        <end position="367"/>
    </location>
</feature>
<protein>
    <recommendedName>
        <fullName evidence="3 7">Pre-mRNA-processing factor 19</fullName>
        <ecNumber evidence="2 7">2.3.2.27</ecNumber>
    </recommendedName>
</protein>
<dbReference type="UniPathway" id="UPA00143"/>
<dbReference type="PROSITE" id="PS00678">
    <property type="entry name" value="WD_REPEATS_1"/>
    <property type="match status" value="1"/>
</dbReference>
<dbReference type="Pfam" id="PF24814">
    <property type="entry name" value="WD40_Prp19"/>
    <property type="match status" value="1"/>
</dbReference>
<dbReference type="InterPro" id="IPR013915">
    <property type="entry name" value="Prp19_cc"/>
</dbReference>
<dbReference type="InterPro" id="IPR036322">
    <property type="entry name" value="WD40_repeat_dom_sf"/>
</dbReference>
<dbReference type="SMART" id="SM00320">
    <property type="entry name" value="WD40"/>
    <property type="match status" value="7"/>
</dbReference>
<comment type="catalytic activity">
    <reaction evidence="1 7">
        <text>S-ubiquitinyl-[E2 ubiquitin-conjugating enzyme]-L-cysteine + [acceptor protein]-L-lysine = [E2 ubiquitin-conjugating enzyme]-L-cysteine + N(6)-ubiquitinyl-[acceptor protein]-L-lysine.</text>
        <dbReference type="EC" id="2.3.2.27"/>
    </reaction>
</comment>
<dbReference type="PROSITE" id="PS50082">
    <property type="entry name" value="WD_REPEATS_2"/>
    <property type="match status" value="4"/>
</dbReference>
<dbReference type="GO" id="GO:0071006">
    <property type="term" value="C:U2-type catalytic step 1 spliceosome"/>
    <property type="evidence" value="ECO:0007669"/>
    <property type="project" value="TreeGrafter"/>
</dbReference>
<dbReference type="PANTHER" id="PTHR43995">
    <property type="entry name" value="PRE-MRNA-PROCESSING FACTOR 19"/>
    <property type="match status" value="1"/>
</dbReference>
<evidence type="ECO:0000256" key="7">
    <source>
        <dbReference type="RuleBase" id="RU367101"/>
    </source>
</evidence>
<dbReference type="InterPro" id="IPR019775">
    <property type="entry name" value="WD40_repeat_CS"/>
</dbReference>
<feature type="repeat" description="WD" evidence="6">
    <location>
        <begin position="191"/>
        <end position="223"/>
    </location>
</feature>
<feature type="repeat" description="WD" evidence="6">
    <location>
        <begin position="285"/>
        <end position="326"/>
    </location>
</feature>
<dbReference type="InterPro" id="IPR001680">
    <property type="entry name" value="WD40_rpt"/>
</dbReference>
<dbReference type="OrthoDB" id="687049at2759"/>
<evidence type="ECO:0000256" key="4">
    <source>
        <dbReference type="ARBA" id="ARBA00022574"/>
    </source>
</evidence>
<dbReference type="RefSeq" id="XP_027366094.1">
    <property type="nucleotide sequence ID" value="XM_027510293.1"/>
</dbReference>
<dbReference type="GO" id="GO:0070534">
    <property type="term" value="P:protein K63-linked ubiquitination"/>
    <property type="evidence" value="ECO:0007669"/>
    <property type="project" value="UniProtKB-UniRule"/>
</dbReference>
<keyword evidence="7" id="KW-0508">mRNA splicing</keyword>
<keyword evidence="7" id="KW-0833">Ubl conjugation pathway</keyword>
<keyword evidence="4 6" id="KW-0853">WD repeat</keyword>
<keyword evidence="7" id="KW-0234">DNA repair</keyword>
<reference evidence="10" key="2">
    <citation type="submission" date="2025-08" db="UniProtKB">
        <authorList>
            <consortium name="RefSeq"/>
        </authorList>
    </citation>
    <scope>IDENTIFICATION</scope>
    <source>
        <tissue evidence="10">Young leaves</tissue>
    </source>
</reference>
<keyword evidence="9" id="KW-1185">Reference proteome</keyword>
<keyword evidence="7" id="KW-0507">mRNA processing</keyword>
<feature type="domain" description="Prp19 coiled-coil region" evidence="8">
    <location>
        <begin position="1"/>
        <end position="59"/>
    </location>
</feature>
<proteinExistence type="inferred from homology"/>
<dbReference type="CDD" id="cd00200">
    <property type="entry name" value="WD40"/>
    <property type="match status" value="1"/>
</dbReference>
<name>A0A8B8MFY2_ABRPR</name>
<sequence>MLGMIQNEWDALMLSNFALEQQLHIARQELSHALYQYDAACRVITRLKKERDEARSLLAQENSNFTVSAPSAVTVNASVASNGKRAAEDEELAPHGKKIHSGITSAVISELTDCGKALHQRRRRRQIPDTLAPVDAIDGYTQISSHPIHKTSKPGIKCLDVLYSKDIIASGGIDTNAVIFDRPSGQILSTLSGHSKEVTSVKFVAQGGLFLTGSADKTVRLWQASDEGTYNCRDILRDHTAEVQAITVHATNDYFVTASLDSTWCFYELSSGTCLTRYVCVVFDNSGSCGGYTSAAFHPDGLLLGTGSSDGIVKIWDVTSQSSIAMFEDHVGPVTAISFSENGYVLATTTQDGVKLWDLRKGKNFGNFAPYDSETLTNSVEFDHSGSYLATAGSDLRIYRATNVKSEWNCIKTFPDLSGTGKVNCVKFGPDAKYIAVGSMDRNLRIFGPPNEGGPVNHEVP</sequence>
<dbReference type="GO" id="GO:0000398">
    <property type="term" value="P:mRNA splicing, via spliceosome"/>
    <property type="evidence" value="ECO:0007669"/>
    <property type="project" value="InterPro"/>
</dbReference>
<evidence type="ECO:0000313" key="10">
    <source>
        <dbReference type="RefSeq" id="XP_027366094.1"/>
    </source>
</evidence>
<evidence type="ECO:0000256" key="6">
    <source>
        <dbReference type="PROSITE-ProRule" id="PRU00221"/>
    </source>
</evidence>
<evidence type="ECO:0000256" key="3">
    <source>
        <dbReference type="ARBA" id="ARBA00015618"/>
    </source>
</evidence>
<dbReference type="Pfam" id="PF08606">
    <property type="entry name" value="Prp19"/>
    <property type="match status" value="1"/>
</dbReference>
<dbReference type="KEGG" id="aprc:113872605"/>
<dbReference type="GO" id="GO:0000974">
    <property type="term" value="C:Prp19 complex"/>
    <property type="evidence" value="ECO:0007669"/>
    <property type="project" value="UniProtKB-UniRule"/>
</dbReference>
<comment type="subunit">
    <text evidence="7">Homotetramer.</text>
</comment>
<comment type="similarity">
    <text evidence="7">Belongs to the WD repeat PRP19 family.</text>
</comment>
<feature type="repeat" description="WD" evidence="6">
    <location>
        <begin position="236"/>
        <end position="277"/>
    </location>
</feature>